<gene>
    <name evidence="11" type="ORF">FD22_GL001487</name>
</gene>
<dbReference type="UniPathway" id="UPA00148"/>
<dbReference type="Pfam" id="PF00155">
    <property type="entry name" value="Aminotran_1_2"/>
    <property type="match status" value="1"/>
</dbReference>
<comment type="caution">
    <text evidence="11">The sequence shown here is derived from an EMBL/GenBank/DDBJ whole genome shotgun (WGS) entry which is preliminary data.</text>
</comment>
<dbReference type="RefSeq" id="WP_010010190.1">
    <property type="nucleotide sequence ID" value="NZ_AZCN01000004.1"/>
</dbReference>
<evidence type="ECO:0000256" key="1">
    <source>
        <dbReference type="ARBA" id="ARBA00001933"/>
    </source>
</evidence>
<evidence type="ECO:0000256" key="9">
    <source>
        <dbReference type="ARBA" id="ARBA00048531"/>
    </source>
</evidence>
<dbReference type="PANTHER" id="PTHR42885">
    <property type="entry name" value="HISTIDINOL-PHOSPHATE AMINOTRANSFERASE-RELATED"/>
    <property type="match status" value="1"/>
</dbReference>
<evidence type="ECO:0000256" key="5">
    <source>
        <dbReference type="ARBA" id="ARBA00022573"/>
    </source>
</evidence>
<comment type="catalytic activity">
    <reaction evidence="9">
        <text>O-phospho-L-threonine + H(+) = (R)-1-aminopropan-2-yl phosphate + CO2</text>
        <dbReference type="Rhea" id="RHEA:11492"/>
        <dbReference type="ChEBI" id="CHEBI:15378"/>
        <dbReference type="ChEBI" id="CHEBI:16526"/>
        <dbReference type="ChEBI" id="CHEBI:58563"/>
        <dbReference type="ChEBI" id="CHEBI:58675"/>
        <dbReference type="EC" id="4.1.1.81"/>
    </reaction>
</comment>
<dbReference type="EMBL" id="AZCN01000004">
    <property type="protein sequence ID" value="KRK19043.1"/>
    <property type="molecule type" value="Genomic_DNA"/>
</dbReference>
<reference evidence="11 12" key="1">
    <citation type="journal article" date="2015" name="Genome Announc.">
        <title>Expanding the biotechnology potential of lactobacilli through comparative genomics of 213 strains and associated genera.</title>
        <authorList>
            <person name="Sun Z."/>
            <person name="Harris H.M."/>
            <person name="McCann A."/>
            <person name="Guo C."/>
            <person name="Argimon S."/>
            <person name="Zhang W."/>
            <person name="Yang X."/>
            <person name="Jeffery I.B."/>
            <person name="Cooney J.C."/>
            <person name="Kagawa T.F."/>
            <person name="Liu W."/>
            <person name="Song Y."/>
            <person name="Salvetti E."/>
            <person name="Wrobel A."/>
            <person name="Rasinkangas P."/>
            <person name="Parkhill J."/>
            <person name="Rea M.C."/>
            <person name="O'Sullivan O."/>
            <person name="Ritari J."/>
            <person name="Douillard F.P."/>
            <person name="Paul Ross R."/>
            <person name="Yang R."/>
            <person name="Briner A.E."/>
            <person name="Felis G.E."/>
            <person name="de Vos W.M."/>
            <person name="Barrangou R."/>
            <person name="Klaenhammer T.R."/>
            <person name="Caufield P.W."/>
            <person name="Cui Y."/>
            <person name="Zhang H."/>
            <person name="O'Toole P.W."/>
        </authorList>
    </citation>
    <scope>NUCLEOTIDE SEQUENCE [LARGE SCALE GENOMIC DNA]</scope>
    <source>
        <strain evidence="11 12">DSM 20001</strain>
    </source>
</reference>
<dbReference type="InterPro" id="IPR004839">
    <property type="entry name" value="Aminotransferase_I/II_large"/>
</dbReference>
<dbReference type="Gene3D" id="3.40.640.10">
    <property type="entry name" value="Type I PLP-dependent aspartate aminotransferase-like (Major domain)"/>
    <property type="match status" value="1"/>
</dbReference>
<dbReference type="Gene3D" id="3.90.1150.10">
    <property type="entry name" value="Aspartate Aminotransferase, domain 1"/>
    <property type="match status" value="1"/>
</dbReference>
<dbReference type="GeneID" id="65916475"/>
<dbReference type="EC" id="4.1.1.81" evidence="4"/>
<evidence type="ECO:0000256" key="6">
    <source>
        <dbReference type="ARBA" id="ARBA00022898"/>
    </source>
</evidence>
<dbReference type="CDD" id="cd00609">
    <property type="entry name" value="AAT_like"/>
    <property type="match status" value="1"/>
</dbReference>
<dbReference type="PROSITE" id="PS00105">
    <property type="entry name" value="AA_TRANSFER_CLASS_1"/>
    <property type="match status" value="1"/>
</dbReference>
<name>A0A0R1FF21_9LACO</name>
<dbReference type="InterPro" id="IPR015421">
    <property type="entry name" value="PyrdxlP-dep_Trfase_major"/>
</dbReference>
<sequence>MRVAHHGGNLAAIRRTQTVAPQQLLDFSANINPLGLAPELRQLLTAGLDELTRYPDTTYLALRQQLSQHFQVPVDWVFVGNGAVQLLFDVAATLAVKNVLLLAPAFAEYERAFTRINAKITYFDLAPAQQFQIDVPALIATLQQHPEIEAVCLGNPNNPTGQVLAREQMQQLQSYCQQQHIWLLLDEAFMDFLPNEAAISLVPSLQTDDQVVIVRSATKFFAIPGLRLGYAIVPHVQLGQRLLAFSEPWALNSLAAIAGQHIYQLTDYIQATEQWFAQEQPWLQQQLAQIPQLTVFPSQVNYILLRAAPTDLAERLLQFGIVIRTCADYRQLDAHYYRVAVKDRAADQRLLVALKQVLSQ</sequence>
<evidence type="ECO:0000313" key="12">
    <source>
        <dbReference type="Proteomes" id="UP000051181"/>
    </source>
</evidence>
<keyword evidence="6" id="KW-0663">Pyridoxal phosphate</keyword>
<dbReference type="NCBIfam" id="TIGR01140">
    <property type="entry name" value="L_thr_O3P_dcar"/>
    <property type="match status" value="1"/>
</dbReference>
<keyword evidence="5" id="KW-0169">Cobalamin biosynthesis</keyword>
<feature type="domain" description="Aminotransferase class I/classII large" evidence="10">
    <location>
        <begin position="24"/>
        <end position="348"/>
    </location>
</feature>
<dbReference type="Proteomes" id="UP000051181">
    <property type="component" value="Unassembled WGS sequence"/>
</dbReference>
<keyword evidence="7" id="KW-0456">Lyase</keyword>
<dbReference type="PANTHER" id="PTHR42885:SF1">
    <property type="entry name" value="THREONINE-PHOSPHATE DECARBOXYLASE"/>
    <property type="match status" value="1"/>
</dbReference>
<comment type="pathway">
    <text evidence="3">Cofactor biosynthesis; adenosylcobalamin biosynthesis.</text>
</comment>
<evidence type="ECO:0000259" key="10">
    <source>
        <dbReference type="Pfam" id="PF00155"/>
    </source>
</evidence>
<dbReference type="InterPro" id="IPR005860">
    <property type="entry name" value="CobD"/>
</dbReference>
<accession>A0A0R1FF21</accession>
<organism evidence="11 12">
    <name type="scientific">Loigolactobacillus coryniformis subsp. coryniformis KCTC 3167 = DSM 20001</name>
    <dbReference type="NCBI Taxonomy" id="913848"/>
    <lineage>
        <taxon>Bacteria</taxon>
        <taxon>Bacillati</taxon>
        <taxon>Bacillota</taxon>
        <taxon>Bacilli</taxon>
        <taxon>Lactobacillales</taxon>
        <taxon>Lactobacillaceae</taxon>
        <taxon>Loigolactobacillus</taxon>
    </lineage>
</organism>
<dbReference type="PATRIC" id="fig|913848.6.peg.1526"/>
<dbReference type="GO" id="GO:0048472">
    <property type="term" value="F:threonine-phosphate decarboxylase activity"/>
    <property type="evidence" value="ECO:0007669"/>
    <property type="project" value="UniProtKB-EC"/>
</dbReference>
<comment type="function">
    <text evidence="2">Decarboxylates L-threonine-O-3-phosphate to yield (R)-1-amino-2-propanol O-2-phosphate, the precursor for the linkage between the nucleotide loop and the corrin ring in cobalamin.</text>
</comment>
<evidence type="ECO:0000256" key="7">
    <source>
        <dbReference type="ARBA" id="ARBA00023239"/>
    </source>
</evidence>
<dbReference type="InterPro" id="IPR015422">
    <property type="entry name" value="PyrdxlP-dep_Trfase_small"/>
</dbReference>
<proteinExistence type="predicted"/>
<protein>
    <recommendedName>
        <fullName evidence="4">threonine-phosphate decarboxylase</fullName>
        <ecNumber evidence="4">4.1.1.81</ecNumber>
    </recommendedName>
    <alternativeName>
        <fullName evidence="8">L-threonine-O-3-phosphate decarboxylase</fullName>
    </alternativeName>
</protein>
<evidence type="ECO:0000256" key="4">
    <source>
        <dbReference type="ARBA" id="ARBA00012285"/>
    </source>
</evidence>
<dbReference type="GO" id="GO:0009236">
    <property type="term" value="P:cobalamin biosynthetic process"/>
    <property type="evidence" value="ECO:0007669"/>
    <property type="project" value="UniProtKB-UniPathway"/>
</dbReference>
<evidence type="ECO:0000256" key="8">
    <source>
        <dbReference type="ARBA" id="ARBA00029996"/>
    </source>
</evidence>
<dbReference type="eggNOG" id="COG0079">
    <property type="taxonomic scope" value="Bacteria"/>
</dbReference>
<evidence type="ECO:0000313" key="11">
    <source>
        <dbReference type="EMBL" id="KRK19043.1"/>
    </source>
</evidence>
<dbReference type="InterPro" id="IPR015424">
    <property type="entry name" value="PyrdxlP-dep_Trfase"/>
</dbReference>
<dbReference type="AlphaFoldDB" id="A0A0R1FF21"/>
<evidence type="ECO:0000256" key="3">
    <source>
        <dbReference type="ARBA" id="ARBA00004953"/>
    </source>
</evidence>
<dbReference type="GO" id="GO:0030170">
    <property type="term" value="F:pyridoxal phosphate binding"/>
    <property type="evidence" value="ECO:0007669"/>
    <property type="project" value="InterPro"/>
</dbReference>
<evidence type="ECO:0000256" key="2">
    <source>
        <dbReference type="ARBA" id="ARBA00003444"/>
    </source>
</evidence>
<dbReference type="SUPFAM" id="SSF53383">
    <property type="entry name" value="PLP-dependent transferases"/>
    <property type="match status" value="1"/>
</dbReference>
<dbReference type="InterPro" id="IPR004838">
    <property type="entry name" value="NHTrfase_class1_PyrdxlP-BS"/>
</dbReference>
<comment type="cofactor">
    <cofactor evidence="1">
        <name>pyridoxal 5'-phosphate</name>
        <dbReference type="ChEBI" id="CHEBI:597326"/>
    </cofactor>
</comment>